<dbReference type="SMART" id="SM00181">
    <property type="entry name" value="EGF"/>
    <property type="match status" value="2"/>
</dbReference>
<keyword evidence="4" id="KW-0732">Signal</keyword>
<evidence type="ECO:0000256" key="9">
    <source>
        <dbReference type="PROSITE-ProRule" id="PRU00076"/>
    </source>
</evidence>
<dbReference type="Pfam" id="PF07645">
    <property type="entry name" value="EGF_CA"/>
    <property type="match status" value="1"/>
</dbReference>
<keyword evidence="7" id="KW-1015">Disulfide bond</keyword>
<dbReference type="InterPro" id="IPR018097">
    <property type="entry name" value="EGF_Ca-bd_CS"/>
</dbReference>
<dbReference type="Proteomes" id="UP001642540">
    <property type="component" value="Unassembled WGS sequence"/>
</dbReference>
<feature type="transmembrane region" description="Helical" evidence="11">
    <location>
        <begin position="143"/>
        <end position="164"/>
    </location>
</feature>
<feature type="transmembrane region" description="Helical" evidence="11">
    <location>
        <begin position="1356"/>
        <end position="1381"/>
    </location>
</feature>
<keyword evidence="8" id="KW-0325">Glycoprotein</keyword>
<dbReference type="PROSITE" id="PS01187">
    <property type="entry name" value="EGF_CA"/>
    <property type="match status" value="1"/>
</dbReference>
<keyword evidence="2" id="KW-1003">Cell membrane</keyword>
<dbReference type="Pfam" id="PF01390">
    <property type="entry name" value="SEA"/>
    <property type="match status" value="1"/>
</dbReference>
<evidence type="ECO:0000259" key="12">
    <source>
        <dbReference type="PROSITE" id="PS50024"/>
    </source>
</evidence>
<evidence type="ECO:0000256" key="4">
    <source>
        <dbReference type="ARBA" id="ARBA00022729"/>
    </source>
</evidence>
<feature type="domain" description="SEA" evidence="12">
    <location>
        <begin position="1139"/>
        <end position="1260"/>
    </location>
</feature>
<evidence type="ECO:0000256" key="8">
    <source>
        <dbReference type="ARBA" id="ARBA00023180"/>
    </source>
</evidence>
<dbReference type="InterPro" id="IPR001881">
    <property type="entry name" value="EGF-like_Ca-bd_dom"/>
</dbReference>
<evidence type="ECO:0000256" key="11">
    <source>
        <dbReference type="SAM" id="Phobius"/>
    </source>
</evidence>
<dbReference type="InterPro" id="IPR049883">
    <property type="entry name" value="NOTCH1_EGF-like"/>
</dbReference>
<dbReference type="Gene3D" id="2.10.25.10">
    <property type="entry name" value="Laminin"/>
    <property type="match status" value="1"/>
</dbReference>
<keyword evidence="3 9" id="KW-0245">EGF-like domain</keyword>
<feature type="region of interest" description="Disordered" evidence="10">
    <location>
        <begin position="698"/>
        <end position="720"/>
    </location>
</feature>
<feature type="region of interest" description="Disordered" evidence="10">
    <location>
        <begin position="373"/>
        <end position="444"/>
    </location>
</feature>
<dbReference type="PROSITE" id="PS50024">
    <property type="entry name" value="SEA"/>
    <property type="match status" value="1"/>
</dbReference>
<proteinExistence type="predicted"/>
<evidence type="ECO:0000256" key="6">
    <source>
        <dbReference type="ARBA" id="ARBA00023136"/>
    </source>
</evidence>
<dbReference type="PROSITE" id="PS00022">
    <property type="entry name" value="EGF_1"/>
    <property type="match status" value="1"/>
</dbReference>
<feature type="compositionally biased region" description="Low complexity" evidence="10">
    <location>
        <begin position="538"/>
        <end position="576"/>
    </location>
</feature>
<evidence type="ECO:0000256" key="3">
    <source>
        <dbReference type="ARBA" id="ARBA00022536"/>
    </source>
</evidence>
<feature type="compositionally biased region" description="Polar residues" evidence="10">
    <location>
        <begin position="603"/>
        <end position="616"/>
    </location>
</feature>
<feature type="compositionally biased region" description="Polar residues" evidence="10">
    <location>
        <begin position="384"/>
        <end position="399"/>
    </location>
</feature>
<gene>
    <name evidence="14" type="ORF">ODALV1_LOCUS13331</name>
</gene>
<dbReference type="SUPFAM" id="SSF57184">
    <property type="entry name" value="Growth factor receptor domain"/>
    <property type="match status" value="1"/>
</dbReference>
<dbReference type="PROSITE" id="PS00010">
    <property type="entry name" value="ASX_HYDROXYL"/>
    <property type="match status" value="1"/>
</dbReference>
<keyword evidence="11" id="KW-0812">Transmembrane</keyword>
<feature type="compositionally biased region" description="Low complexity" evidence="10">
    <location>
        <begin position="584"/>
        <end position="596"/>
    </location>
</feature>
<dbReference type="PROSITE" id="PS50026">
    <property type="entry name" value="EGF_3"/>
    <property type="match status" value="1"/>
</dbReference>
<comment type="caution">
    <text evidence="14">The sequence shown here is derived from an EMBL/GenBank/DDBJ whole genome shotgun (WGS) entry which is preliminary data.</text>
</comment>
<dbReference type="InterPro" id="IPR000742">
    <property type="entry name" value="EGF"/>
</dbReference>
<evidence type="ECO:0000313" key="15">
    <source>
        <dbReference type="Proteomes" id="UP001642540"/>
    </source>
</evidence>
<evidence type="ECO:0000259" key="13">
    <source>
        <dbReference type="PROSITE" id="PS50026"/>
    </source>
</evidence>
<dbReference type="PANTHER" id="PTHR24037:SF11">
    <property type="entry name" value="MUCIN-2-LIKE"/>
    <property type="match status" value="1"/>
</dbReference>
<dbReference type="CDD" id="cd00054">
    <property type="entry name" value="EGF_CA"/>
    <property type="match status" value="1"/>
</dbReference>
<evidence type="ECO:0000256" key="2">
    <source>
        <dbReference type="ARBA" id="ARBA00022475"/>
    </source>
</evidence>
<evidence type="ECO:0000256" key="5">
    <source>
        <dbReference type="ARBA" id="ARBA00022737"/>
    </source>
</evidence>
<dbReference type="InterPro" id="IPR000082">
    <property type="entry name" value="SEA_dom"/>
</dbReference>
<sequence>MRLQQPSASIPRLRVPMKLHEKMGQVQDDQSITSGDDENDFSSTLAAAVGSEMGVGHARNFEIVKNSSIPRIKPTWSIMPTMMMMSKTKGKCEVRRMPPESEEIMSSLGENDSICGGDTKRENSCSQMNSVCMTKYRRTMWNCYGIANFCLIFWMLMSCCWIGYGNAITTSGEFGVKSSSDIDFSTGESNAKSHALSERSAIVKLEPDYQPIKFSDNEQNPDENHLQSKFNKDFEVAENDDALTPHDDKDHAAILDPTEIPESSRSTIIFRGIRNRTRVEVGPVSLFATKRKGFSEDNGEDSSPTHRRGRVMFPKSEALQERENNTQPSSSRTTKSEALLSTLAQSSEEGSSRKASPDVQDIIDGIVKLLGGKVHHPQPMPQVPFTQRQPQSTAYNLFNPNKPIYYQTAKPSRINSRGPPLIGPQNSTPQQQQQQTQQQQSQSSFEAIPLEALNSDFKLNQTRFGPPFPLSQVVVPPEAPYKQGVPVPEQLVPPPNSHNGNGNFNLRPPLPTPTAPSSYVTGSNGNVNNLSHDNRQHNSFYNNGNNGYNGNPISGSSQQRPGSSAAPSLPPSSAAPHYNGGTGLTTVSTSLKTSNKNAHDNFNENGTRNPYGITSNLHDDNSRRPTTTFATGDGSGGNTALTTIASLDGQDKNNYHNHHVLSSPRPPPLSLTLPTGPEDDEEDDLRFTTNVDFDIGSQSNVKWNESPAPDRLGNKRPTSPPIILEPTISEDSQLPSWSNTGSGKIGSNKETVFEFSEIDPSSQGNGFIRPTSVNTLYPTLVLETNSENGLVEIVTKLAAPVNHEAPQILPVPTTTQDLLSTASTSASQPHPDSNLRKQVQDFNNLHSTKKSPAPTDSTGLTTQSIHSLPTPPLRPGIVINDDPPGNDGKGYGSVEVVTVDEAGGNEGKVGEIFDITVTAKQNFGGKVTGVAFSVADPKDDLVITQPTGTEQYVSIDGKRTYFNLHPNTPTAIGSGGATKAVGHVLPVENTDVVSVEVGKHPGSKPSPIKPKPSQNIGVGTVGNPVPLLPQPPGKTLFGLGSGNGNTPSRAVSTSLSISGSSGGMTGPSGVGGKSPPNLIRRPIARRPSIPPVRIDTCIVGDDSTCNTEQGEVCRTESGVSSCVCRSGYARRRHREPCKAIVSLVMSIKLDKLGDKKLTYNPDYFNPNSEMYQTLEWETIHAMDSAMGETTLSSGYVGSKLEAIGFDGRHAVVNTTVLIQENSKQSPSQVKRDLQKQMIQVLTRNRNNFGKSQLWVEGPISAVSAITDLDECESPEMNDCDSKAKCVNTLGSFECRCESGYGDPFEKDKRRSGRKCESCNGKTYCNGRGDCLVENGQKVCRCAGNYYGSQCDIDGEVLAVAIGASVSAVVIIGLTLACLCMWSRKWKREEQKAAMMSRTLFGGMATQALSYLGKNNSNPYQQHLSMDDRLRWAQVSEANMGGNIYVQNEPMSMHTSPQLIGSSMMETPPLMSARRSAETVDTTVDDLFDERQTKRPRSRASQIQGSLYYDLEPEPKSDIYASRSMVQYPAQFCVPMASMSHYAPPNRGYYP</sequence>
<accession>A0ABP1QNJ9</accession>
<evidence type="ECO:0000313" key="14">
    <source>
        <dbReference type="EMBL" id="CAL8109402.1"/>
    </source>
</evidence>
<keyword evidence="6 11" id="KW-0472">Membrane</keyword>
<feature type="compositionally biased region" description="Polar residues" evidence="10">
    <location>
        <begin position="854"/>
        <end position="867"/>
    </location>
</feature>
<comment type="subcellular location">
    <subcellularLocation>
        <location evidence="1">Cell membrane</location>
    </subcellularLocation>
</comment>
<dbReference type="InterPro" id="IPR009030">
    <property type="entry name" value="Growth_fac_rcpt_cys_sf"/>
</dbReference>
<feature type="region of interest" description="Disordered" evidence="10">
    <location>
        <begin position="292"/>
        <end position="359"/>
    </location>
</feature>
<evidence type="ECO:0008006" key="16">
    <source>
        <dbReference type="Google" id="ProtNLM"/>
    </source>
</evidence>
<evidence type="ECO:0000256" key="1">
    <source>
        <dbReference type="ARBA" id="ARBA00004236"/>
    </source>
</evidence>
<feature type="compositionally biased region" description="Low complexity" evidence="10">
    <location>
        <begin position="424"/>
        <end position="444"/>
    </location>
</feature>
<keyword evidence="15" id="KW-1185">Reference proteome</keyword>
<feature type="domain" description="EGF-like" evidence="13">
    <location>
        <begin position="1267"/>
        <end position="1306"/>
    </location>
</feature>
<feature type="region of interest" description="Disordered" evidence="10">
    <location>
        <begin position="241"/>
        <end position="260"/>
    </location>
</feature>
<dbReference type="SUPFAM" id="SSF82671">
    <property type="entry name" value="SEA domain"/>
    <property type="match status" value="1"/>
</dbReference>
<feature type="compositionally biased region" description="Gly residues" evidence="10">
    <location>
        <begin position="1060"/>
        <end position="1072"/>
    </location>
</feature>
<dbReference type="Gene3D" id="3.30.70.960">
    <property type="entry name" value="SEA domain"/>
    <property type="match status" value="1"/>
</dbReference>
<keyword evidence="5" id="KW-0677">Repeat</keyword>
<feature type="compositionally biased region" description="Basic and acidic residues" evidence="10">
    <location>
        <begin position="243"/>
        <end position="253"/>
    </location>
</feature>
<dbReference type="InterPro" id="IPR036364">
    <property type="entry name" value="SEA_dom_sf"/>
</dbReference>
<evidence type="ECO:0000256" key="7">
    <source>
        <dbReference type="ARBA" id="ARBA00023157"/>
    </source>
</evidence>
<comment type="caution">
    <text evidence="9">Lacks conserved residue(s) required for the propagation of feature annotation.</text>
</comment>
<evidence type="ECO:0000256" key="10">
    <source>
        <dbReference type="SAM" id="MobiDB-lite"/>
    </source>
</evidence>
<feature type="region of interest" description="Disordered" evidence="10">
    <location>
        <begin position="481"/>
        <end position="682"/>
    </location>
</feature>
<feature type="compositionally biased region" description="Polar residues" evidence="10">
    <location>
        <begin position="515"/>
        <end position="531"/>
    </location>
</feature>
<feature type="region of interest" description="Disordered" evidence="10">
    <location>
        <begin position="1045"/>
        <end position="1082"/>
    </location>
</feature>
<name>A0ABP1QNJ9_9HEXA</name>
<dbReference type="EMBL" id="CAXLJM020000041">
    <property type="protein sequence ID" value="CAL8109402.1"/>
    <property type="molecule type" value="Genomic_DNA"/>
</dbReference>
<organism evidence="14 15">
    <name type="scientific">Orchesella dallaii</name>
    <dbReference type="NCBI Taxonomy" id="48710"/>
    <lineage>
        <taxon>Eukaryota</taxon>
        <taxon>Metazoa</taxon>
        <taxon>Ecdysozoa</taxon>
        <taxon>Arthropoda</taxon>
        <taxon>Hexapoda</taxon>
        <taxon>Collembola</taxon>
        <taxon>Entomobryomorpha</taxon>
        <taxon>Entomobryoidea</taxon>
        <taxon>Orchesellidae</taxon>
        <taxon>Orchesellinae</taxon>
        <taxon>Orchesella</taxon>
    </lineage>
</organism>
<dbReference type="PANTHER" id="PTHR24037">
    <property type="entry name" value="HEART DEVELOPMENT PROTEIN WITH EGF-LIKE DOMAINS 1"/>
    <property type="match status" value="1"/>
</dbReference>
<reference evidence="14 15" key="1">
    <citation type="submission" date="2024-08" db="EMBL/GenBank/DDBJ databases">
        <authorList>
            <person name="Cucini C."/>
            <person name="Frati F."/>
        </authorList>
    </citation>
    <scope>NUCLEOTIDE SEQUENCE [LARGE SCALE GENOMIC DNA]</scope>
</reference>
<dbReference type="SMART" id="SM00179">
    <property type="entry name" value="EGF_CA"/>
    <property type="match status" value="1"/>
</dbReference>
<feature type="region of interest" description="Disordered" evidence="10">
    <location>
        <begin position="845"/>
        <end position="875"/>
    </location>
</feature>
<dbReference type="InterPro" id="IPR000152">
    <property type="entry name" value="EGF-type_Asp/Asn_hydroxyl_site"/>
</dbReference>
<keyword evidence="11" id="KW-1133">Transmembrane helix</keyword>
<protein>
    <recommendedName>
        <fullName evidence="16">63 kDa sperm flagellar membrane protein</fullName>
    </recommendedName>
</protein>